<dbReference type="InterPro" id="IPR029063">
    <property type="entry name" value="SAM-dependent_MTases_sf"/>
</dbReference>
<dbReference type="InterPro" id="IPR002052">
    <property type="entry name" value="DNA_methylase_N6_adenine_CS"/>
</dbReference>
<dbReference type="NCBIfam" id="TIGR00571">
    <property type="entry name" value="dam"/>
    <property type="match status" value="1"/>
</dbReference>
<dbReference type="InterPro" id="IPR012327">
    <property type="entry name" value="MeTrfase_D12"/>
</dbReference>
<evidence type="ECO:0000256" key="5">
    <source>
        <dbReference type="ARBA" id="ARBA00022691"/>
    </source>
</evidence>
<dbReference type="PIRSF" id="PIRSF000398">
    <property type="entry name" value="M_m6A_EcoRV"/>
    <property type="match status" value="1"/>
</dbReference>
<reference evidence="8 9" key="2">
    <citation type="submission" date="2021-08" db="EMBL/GenBank/DDBJ databases">
        <title>Rheinheimera aquimaris sp. nov., isolated from seawater of the East Sea in Korea.</title>
        <authorList>
            <person name="Kim K.H."/>
            <person name="Wenting R."/>
            <person name="Kim K.R."/>
            <person name="Jeon C.O."/>
        </authorList>
    </citation>
    <scope>NUCLEOTIDE SEQUENCE [LARGE SCALE GENOMIC DNA]</scope>
    <source>
        <strain evidence="8 9">MA-13</strain>
    </source>
</reference>
<evidence type="ECO:0000256" key="3">
    <source>
        <dbReference type="ARBA" id="ARBA00022603"/>
    </source>
</evidence>
<evidence type="ECO:0000313" key="9">
    <source>
        <dbReference type="Proteomes" id="UP000663814"/>
    </source>
</evidence>
<comment type="similarity">
    <text evidence="1 7">Belongs to the N(4)/N(6)-methyltransferase family.</text>
</comment>
<comment type="catalytic activity">
    <reaction evidence="6 7">
        <text>a 2'-deoxyadenosine in DNA + S-adenosyl-L-methionine = an N(6)-methyl-2'-deoxyadenosine in DNA + S-adenosyl-L-homocysteine + H(+)</text>
        <dbReference type="Rhea" id="RHEA:15197"/>
        <dbReference type="Rhea" id="RHEA-COMP:12418"/>
        <dbReference type="Rhea" id="RHEA-COMP:12419"/>
        <dbReference type="ChEBI" id="CHEBI:15378"/>
        <dbReference type="ChEBI" id="CHEBI:57856"/>
        <dbReference type="ChEBI" id="CHEBI:59789"/>
        <dbReference type="ChEBI" id="CHEBI:90615"/>
        <dbReference type="ChEBI" id="CHEBI:90616"/>
        <dbReference type="EC" id="2.1.1.72"/>
    </reaction>
</comment>
<dbReference type="PRINTS" id="PR00505">
    <property type="entry name" value="D12N6MTFRASE"/>
</dbReference>
<comment type="caution">
    <text evidence="8">The sequence shown here is derived from an EMBL/GenBank/DDBJ whole genome shotgun (WGS) entry which is preliminary data.</text>
</comment>
<accession>A0ABS7X6K9</accession>
<dbReference type="GO" id="GO:0009007">
    <property type="term" value="F:site-specific DNA-methyltransferase (adenine-specific) activity"/>
    <property type="evidence" value="ECO:0007669"/>
    <property type="project" value="UniProtKB-EC"/>
</dbReference>
<dbReference type="PANTHER" id="PTHR30481:SF3">
    <property type="entry name" value="DNA ADENINE METHYLASE"/>
    <property type="match status" value="1"/>
</dbReference>
<dbReference type="SUPFAM" id="SSF53335">
    <property type="entry name" value="S-adenosyl-L-methionine-dependent methyltransferases"/>
    <property type="match status" value="1"/>
</dbReference>
<evidence type="ECO:0000256" key="4">
    <source>
        <dbReference type="ARBA" id="ARBA00022679"/>
    </source>
</evidence>
<keyword evidence="4 7" id="KW-0808">Transferase</keyword>
<evidence type="ECO:0000256" key="7">
    <source>
        <dbReference type="RuleBase" id="RU361257"/>
    </source>
</evidence>
<dbReference type="EC" id="2.1.1.72" evidence="2 7"/>
<dbReference type="InterPro" id="IPR012263">
    <property type="entry name" value="M_m6A_EcoRV"/>
</dbReference>
<organism evidence="8 9">
    <name type="scientific">Rheinheimera maricola</name>
    <dbReference type="NCBI Taxonomy" id="2793282"/>
    <lineage>
        <taxon>Bacteria</taxon>
        <taxon>Pseudomonadati</taxon>
        <taxon>Pseudomonadota</taxon>
        <taxon>Gammaproteobacteria</taxon>
        <taxon>Chromatiales</taxon>
        <taxon>Chromatiaceae</taxon>
        <taxon>Rheinheimera</taxon>
    </lineage>
</organism>
<dbReference type="GO" id="GO:0032259">
    <property type="term" value="P:methylation"/>
    <property type="evidence" value="ECO:0007669"/>
    <property type="project" value="UniProtKB-KW"/>
</dbReference>
<evidence type="ECO:0000313" key="8">
    <source>
        <dbReference type="EMBL" id="MBZ9611183.1"/>
    </source>
</evidence>
<dbReference type="Gene3D" id="1.10.1020.10">
    <property type="entry name" value="Adenine-specific Methyltransferase, Domain 2"/>
    <property type="match status" value="1"/>
</dbReference>
<dbReference type="Gene3D" id="3.40.50.150">
    <property type="entry name" value="Vaccinia Virus protein VP39"/>
    <property type="match status" value="1"/>
</dbReference>
<keyword evidence="9" id="KW-1185">Reference proteome</keyword>
<dbReference type="InterPro" id="IPR023095">
    <property type="entry name" value="Ade_MeTrfase_dom_2"/>
</dbReference>
<sequence length="291" mass="32720">MSEGRLKSRAFLKWAGGKYHLVDSIQRHLPDSGLLIEPFVGAGSVFLNTDYPSYHLNDINADLINLYKLVKKNSQRFVDDAKSLFVASTNQREAYIALRQQFNQSTDAYERALLFLYLNRHGYNGLCRYNLSGKFNVPFGSYKKPYFPQAELYFFAEKAQRAEFSCTGYQHLMQKAAAGSVIYCDPPYVPLSKTASFTSYAQQGFDLDDQAQLANLAEQAQQRGATVVISNHDTTWTRKIYQLATLYSLQVNRSISQKGATRGKVAELFAVFEPMQAPSSQPVSVLPQKAG</sequence>
<protein>
    <recommendedName>
        <fullName evidence="2 7">Site-specific DNA-methyltransferase (adenine-specific)</fullName>
        <ecNumber evidence="2 7">2.1.1.72</ecNumber>
    </recommendedName>
</protein>
<gene>
    <name evidence="8" type="ORF">I4W93_006200</name>
</gene>
<dbReference type="Pfam" id="PF02086">
    <property type="entry name" value="MethyltransfD12"/>
    <property type="match status" value="1"/>
</dbReference>
<keyword evidence="3 7" id="KW-0489">Methyltransferase</keyword>
<dbReference type="PANTHER" id="PTHR30481">
    <property type="entry name" value="DNA ADENINE METHYLASE"/>
    <property type="match status" value="1"/>
</dbReference>
<dbReference type="PROSITE" id="PS00092">
    <property type="entry name" value="N6_MTASE"/>
    <property type="match status" value="1"/>
</dbReference>
<evidence type="ECO:0000256" key="6">
    <source>
        <dbReference type="ARBA" id="ARBA00047942"/>
    </source>
</evidence>
<keyword evidence="5 7" id="KW-0949">S-adenosyl-L-methionine</keyword>
<evidence type="ECO:0000256" key="2">
    <source>
        <dbReference type="ARBA" id="ARBA00011900"/>
    </source>
</evidence>
<evidence type="ECO:0000256" key="1">
    <source>
        <dbReference type="ARBA" id="ARBA00006594"/>
    </source>
</evidence>
<name>A0ABS7X6K9_9GAMM</name>
<dbReference type="Proteomes" id="UP000663814">
    <property type="component" value="Unassembled WGS sequence"/>
</dbReference>
<proteinExistence type="inferred from homology"/>
<reference evidence="8 9" key="1">
    <citation type="submission" date="2020-12" db="EMBL/GenBank/DDBJ databases">
        <authorList>
            <person name="Ruan W."/>
            <person name="Khan S.A."/>
            <person name="Jeon C.O."/>
        </authorList>
    </citation>
    <scope>NUCLEOTIDE SEQUENCE [LARGE SCALE GENOMIC DNA]</scope>
    <source>
        <strain evidence="8 9">MA-13</strain>
    </source>
</reference>
<dbReference type="EMBL" id="JAERPS020000002">
    <property type="protein sequence ID" value="MBZ9611183.1"/>
    <property type="molecule type" value="Genomic_DNA"/>
</dbReference>